<reference evidence="1" key="1">
    <citation type="submission" date="2022-05" db="EMBL/GenBank/DDBJ databases">
        <title>Schlegelella sp. nov., isolated from mangrove soil.</title>
        <authorList>
            <person name="Liu Y."/>
            <person name="Ge X."/>
            <person name="Liu W."/>
        </authorList>
    </citation>
    <scope>NUCLEOTIDE SEQUENCE</scope>
    <source>
        <strain evidence="1">S2-27</strain>
    </source>
</reference>
<name>A0ABT0YHR3_9BURK</name>
<dbReference type="Gene3D" id="2.120.10.30">
    <property type="entry name" value="TolB, C-terminal domain"/>
    <property type="match status" value="1"/>
</dbReference>
<proteinExistence type="predicted"/>
<dbReference type="RefSeq" id="WP_251776415.1">
    <property type="nucleotide sequence ID" value="NZ_JAMKFE010000001.1"/>
</dbReference>
<sequence>MQRRRPVSLIPTDLPRLSLGPTRRHLLLGMGASALMAACGGGGGDDVGGNGGGSSNPSGTIVVRDDNEFTLVDLASGDARAIAVRDDGGDGTSASRNRLFTELWDASGNGHWRVSLLDLDGDTARTHVISREDYASILLDQAALSADGSRFACGVSETVTPDSSEFVNKVLVFSSSTGELLRAVRGVRDPAFTAQGELLACGDEGGVHLVNTALDTVEELPIPETDLLAGATASPDGRYIAYQFEERIWVHDRQAGMQWKLTESTLRKVRPVWSPDGKHVACLGLGSVGEVGVVTGSLVVFIVPVAAGETVPINAGHLLRTRGDKLVSGSGSIGWSA</sequence>
<organism evidence="1 2">
    <name type="scientific">Caldimonas mangrovi</name>
    <dbReference type="NCBI Taxonomy" id="2944811"/>
    <lineage>
        <taxon>Bacteria</taxon>
        <taxon>Pseudomonadati</taxon>
        <taxon>Pseudomonadota</taxon>
        <taxon>Betaproteobacteria</taxon>
        <taxon>Burkholderiales</taxon>
        <taxon>Sphaerotilaceae</taxon>
        <taxon>Caldimonas</taxon>
    </lineage>
</organism>
<protein>
    <recommendedName>
        <fullName evidence="3">WD40 repeat domain-containing protein</fullName>
    </recommendedName>
</protein>
<dbReference type="EMBL" id="JAMKFE010000001">
    <property type="protein sequence ID" value="MCM5678276.1"/>
    <property type="molecule type" value="Genomic_DNA"/>
</dbReference>
<evidence type="ECO:0000313" key="1">
    <source>
        <dbReference type="EMBL" id="MCM5678276.1"/>
    </source>
</evidence>
<keyword evidence="2" id="KW-1185">Reference proteome</keyword>
<dbReference type="SUPFAM" id="SSF82171">
    <property type="entry name" value="DPP6 N-terminal domain-like"/>
    <property type="match status" value="1"/>
</dbReference>
<evidence type="ECO:0008006" key="3">
    <source>
        <dbReference type="Google" id="ProtNLM"/>
    </source>
</evidence>
<accession>A0ABT0YHR3</accession>
<dbReference type="Proteomes" id="UP001165541">
    <property type="component" value="Unassembled WGS sequence"/>
</dbReference>
<gene>
    <name evidence="1" type="ORF">M8A51_01895</name>
</gene>
<evidence type="ECO:0000313" key="2">
    <source>
        <dbReference type="Proteomes" id="UP001165541"/>
    </source>
</evidence>
<comment type="caution">
    <text evidence="1">The sequence shown here is derived from an EMBL/GenBank/DDBJ whole genome shotgun (WGS) entry which is preliminary data.</text>
</comment>
<dbReference type="InterPro" id="IPR011042">
    <property type="entry name" value="6-blade_b-propeller_TolB-like"/>
</dbReference>